<evidence type="ECO:0000313" key="4">
    <source>
        <dbReference type="Proteomes" id="UP000030686"/>
    </source>
</evidence>
<dbReference type="SUPFAM" id="SSF81383">
    <property type="entry name" value="F-box domain"/>
    <property type="match status" value="1"/>
</dbReference>
<evidence type="ECO:0000259" key="2">
    <source>
        <dbReference type="PROSITE" id="PS50181"/>
    </source>
</evidence>
<organism evidence="3 4">
    <name type="scientific">Penicillium roqueforti (strain FM164)</name>
    <dbReference type="NCBI Taxonomy" id="1365484"/>
    <lineage>
        <taxon>Eukaryota</taxon>
        <taxon>Fungi</taxon>
        <taxon>Dikarya</taxon>
        <taxon>Ascomycota</taxon>
        <taxon>Pezizomycotina</taxon>
        <taxon>Eurotiomycetes</taxon>
        <taxon>Eurotiomycetidae</taxon>
        <taxon>Eurotiales</taxon>
        <taxon>Aspergillaceae</taxon>
        <taxon>Penicillium</taxon>
    </lineage>
</organism>
<feature type="domain" description="F-box" evidence="2">
    <location>
        <begin position="1"/>
        <end position="46"/>
    </location>
</feature>
<keyword evidence="1" id="KW-0732">Signal</keyword>
<dbReference type="InterPro" id="IPR001810">
    <property type="entry name" value="F-box_dom"/>
</dbReference>
<protein>
    <submittedName>
        <fullName evidence="3">F-box domain, cyclin-like</fullName>
    </submittedName>
</protein>
<dbReference type="InterPro" id="IPR036047">
    <property type="entry name" value="F-box-like_dom_sf"/>
</dbReference>
<feature type="signal peptide" evidence="1">
    <location>
        <begin position="1"/>
        <end position="21"/>
    </location>
</feature>
<sequence length="79" mass="9014">MSLFSLPTELLLLLTHNLQYASELSAMSQTCRRFHTIFDPELYSRFANSCEFNILRLVETGNSDAIQKLGLLVTNCLIF</sequence>
<keyword evidence="4" id="KW-1185">Reference proteome</keyword>
<dbReference type="PROSITE" id="PS50181">
    <property type="entry name" value="FBOX"/>
    <property type="match status" value="1"/>
</dbReference>
<evidence type="ECO:0000256" key="1">
    <source>
        <dbReference type="SAM" id="SignalP"/>
    </source>
</evidence>
<reference evidence="3" key="1">
    <citation type="journal article" date="2014" name="Nat. Commun.">
        <title>Multiple recent horizontal transfers of a large genomic region in cheese making fungi.</title>
        <authorList>
            <person name="Cheeseman K."/>
            <person name="Ropars J."/>
            <person name="Renault P."/>
            <person name="Dupont J."/>
            <person name="Gouzy J."/>
            <person name="Branca A."/>
            <person name="Abraham A.L."/>
            <person name="Ceppi M."/>
            <person name="Conseiller E."/>
            <person name="Debuchy R."/>
            <person name="Malagnac F."/>
            <person name="Goarin A."/>
            <person name="Silar P."/>
            <person name="Lacoste S."/>
            <person name="Sallet E."/>
            <person name="Bensimon A."/>
            <person name="Giraud T."/>
            <person name="Brygoo Y."/>
        </authorList>
    </citation>
    <scope>NUCLEOTIDE SEQUENCE [LARGE SCALE GENOMIC DNA]</scope>
    <source>
        <strain evidence="3">FM164</strain>
    </source>
</reference>
<gene>
    <name evidence="3" type="ORF">PROQFM164_S04g000113</name>
</gene>
<dbReference type="AlphaFoldDB" id="W6R093"/>
<dbReference type="STRING" id="1365484.W6R093"/>
<evidence type="ECO:0000313" key="3">
    <source>
        <dbReference type="EMBL" id="CDM35232.1"/>
    </source>
</evidence>
<dbReference type="Pfam" id="PF12937">
    <property type="entry name" value="F-box-like"/>
    <property type="match status" value="1"/>
</dbReference>
<dbReference type="EMBL" id="HG792018">
    <property type="protein sequence ID" value="CDM35232.1"/>
    <property type="molecule type" value="Genomic_DNA"/>
</dbReference>
<accession>W6R093</accession>
<name>W6R093_PENRF</name>
<feature type="chain" id="PRO_5004882043" evidence="1">
    <location>
        <begin position="22"/>
        <end position="79"/>
    </location>
</feature>
<dbReference type="Proteomes" id="UP000030686">
    <property type="component" value="Unassembled WGS sequence"/>
</dbReference>
<proteinExistence type="predicted"/>